<protein>
    <submittedName>
        <fullName evidence="3">CAAX prenyl protease-like protein</fullName>
    </submittedName>
</protein>
<evidence type="ECO:0000313" key="4">
    <source>
        <dbReference type="Proteomes" id="UP000219636"/>
    </source>
</evidence>
<keyword evidence="1" id="KW-0812">Transmembrane</keyword>
<dbReference type="RefSeq" id="WP_097072561.1">
    <property type="nucleotide sequence ID" value="NZ_OBMQ01000002.1"/>
</dbReference>
<keyword evidence="4" id="KW-1185">Reference proteome</keyword>
<evidence type="ECO:0000256" key="1">
    <source>
        <dbReference type="SAM" id="Phobius"/>
    </source>
</evidence>
<feature type="transmembrane region" description="Helical" evidence="1">
    <location>
        <begin position="245"/>
        <end position="264"/>
    </location>
</feature>
<feature type="transmembrane region" description="Helical" evidence="1">
    <location>
        <begin position="109"/>
        <end position="128"/>
    </location>
</feature>
<dbReference type="InterPro" id="IPR003675">
    <property type="entry name" value="Rce1/LyrA-like_dom"/>
</dbReference>
<dbReference type="InterPro" id="IPR042150">
    <property type="entry name" value="MmRce1-like"/>
</dbReference>
<sequence>MSLKNHLSSSFGVFYLLIVCLLFRLLDIFVWKMDEKIGEIILSKTIGLILIILFLIFTNKSINYIHLRKINLKPSITLAFLLAILALLMCYSVKYIFLLSTKTEPVIAFNNQYTILSIFLFVFIGNLINTLMEEGLFRGLMIQTFINKMPFWVANLLQSIIFGLWHIPWIIKEYTTGKINMGTMLSNSLLYTLISGIMGFIMGYMVYRTKNLWTSITWHFVWNCTMNLFIIKTLSHSELYQISDILFWLMFLLFSALSIVITYYSTRRIERVVQ</sequence>
<accession>A0A285RY40</accession>
<feature type="transmembrane region" description="Helical" evidence="1">
    <location>
        <begin position="37"/>
        <end position="57"/>
    </location>
</feature>
<reference evidence="4" key="1">
    <citation type="submission" date="2017-08" db="EMBL/GenBank/DDBJ databases">
        <authorList>
            <person name="Varghese N."/>
            <person name="Submissions S."/>
        </authorList>
    </citation>
    <scope>NUCLEOTIDE SEQUENCE [LARGE SCALE GENOMIC DNA]</scope>
    <source>
        <strain evidence="4">JC22</strain>
    </source>
</reference>
<name>A0A285RY40_9BACL</name>
<dbReference type="OrthoDB" id="9777755at2"/>
<dbReference type="EMBL" id="OBMQ01000002">
    <property type="protein sequence ID" value="SOB99473.1"/>
    <property type="molecule type" value="Genomic_DNA"/>
</dbReference>
<keyword evidence="3" id="KW-0378">Hydrolase</keyword>
<keyword evidence="1" id="KW-0472">Membrane</keyword>
<feature type="transmembrane region" description="Helical" evidence="1">
    <location>
        <begin position="149"/>
        <end position="168"/>
    </location>
</feature>
<dbReference type="Proteomes" id="UP000219636">
    <property type="component" value="Unassembled WGS sequence"/>
</dbReference>
<organism evidence="3 4">
    <name type="scientific">Ureibacillus xyleni</name>
    <dbReference type="NCBI Taxonomy" id="614648"/>
    <lineage>
        <taxon>Bacteria</taxon>
        <taxon>Bacillati</taxon>
        <taxon>Bacillota</taxon>
        <taxon>Bacilli</taxon>
        <taxon>Bacillales</taxon>
        <taxon>Caryophanaceae</taxon>
        <taxon>Ureibacillus</taxon>
    </lineage>
</organism>
<dbReference type="GO" id="GO:0080120">
    <property type="term" value="P:CAAX-box protein maturation"/>
    <property type="evidence" value="ECO:0007669"/>
    <property type="project" value="UniProtKB-ARBA"/>
</dbReference>
<feature type="transmembrane region" description="Helical" evidence="1">
    <location>
        <begin position="12"/>
        <end position="31"/>
    </location>
</feature>
<proteinExistence type="predicted"/>
<evidence type="ECO:0000259" key="2">
    <source>
        <dbReference type="Pfam" id="PF02517"/>
    </source>
</evidence>
<evidence type="ECO:0000313" key="3">
    <source>
        <dbReference type="EMBL" id="SOB99473.1"/>
    </source>
</evidence>
<feature type="domain" description="CAAX prenyl protease 2/Lysostaphin resistance protein A-like" evidence="2">
    <location>
        <begin position="118"/>
        <end position="224"/>
    </location>
</feature>
<dbReference type="GO" id="GO:0004175">
    <property type="term" value="F:endopeptidase activity"/>
    <property type="evidence" value="ECO:0007669"/>
    <property type="project" value="UniProtKB-ARBA"/>
</dbReference>
<dbReference type="Pfam" id="PF02517">
    <property type="entry name" value="Rce1-like"/>
    <property type="match status" value="1"/>
</dbReference>
<keyword evidence="3" id="KW-0645">Protease</keyword>
<dbReference type="AlphaFoldDB" id="A0A285RY40"/>
<feature type="transmembrane region" description="Helical" evidence="1">
    <location>
        <begin position="78"/>
        <end position="97"/>
    </location>
</feature>
<feature type="transmembrane region" description="Helical" evidence="1">
    <location>
        <begin position="188"/>
        <end position="207"/>
    </location>
</feature>
<keyword evidence="1" id="KW-1133">Transmembrane helix</keyword>
<feature type="transmembrane region" description="Helical" evidence="1">
    <location>
        <begin position="216"/>
        <end position="233"/>
    </location>
</feature>
<dbReference type="PANTHER" id="PTHR35797:SF1">
    <property type="entry name" value="PROTEASE"/>
    <property type="match status" value="1"/>
</dbReference>
<dbReference type="PANTHER" id="PTHR35797">
    <property type="entry name" value="PROTEASE-RELATED"/>
    <property type="match status" value="1"/>
</dbReference>
<gene>
    <name evidence="3" type="ORF">SAMN05880501_102213</name>
</gene>
<dbReference type="GO" id="GO:0006508">
    <property type="term" value="P:proteolysis"/>
    <property type="evidence" value="ECO:0007669"/>
    <property type="project" value="UniProtKB-KW"/>
</dbReference>